<dbReference type="Gene3D" id="3.40.1190.20">
    <property type="match status" value="1"/>
</dbReference>
<dbReference type="InterPro" id="IPR011611">
    <property type="entry name" value="PfkB_dom"/>
</dbReference>
<dbReference type="PANTHER" id="PTHR43320">
    <property type="entry name" value="SUGAR KINASE"/>
    <property type="match status" value="1"/>
</dbReference>
<dbReference type="InterPro" id="IPR052700">
    <property type="entry name" value="Carb_kinase_PfkB-like"/>
</dbReference>
<evidence type="ECO:0000256" key="3">
    <source>
        <dbReference type="ARBA" id="ARBA00022777"/>
    </source>
</evidence>
<comment type="similarity">
    <text evidence="1 4">Belongs to the carbohydrate kinase PfkB family.</text>
</comment>
<evidence type="ECO:0000259" key="5">
    <source>
        <dbReference type="Pfam" id="PF00294"/>
    </source>
</evidence>
<proteinExistence type="inferred from homology"/>
<feature type="domain" description="Carbohydrate kinase PfkB" evidence="5">
    <location>
        <begin position="15"/>
        <end position="292"/>
    </location>
</feature>
<keyword evidence="2 4" id="KW-0808">Transferase</keyword>
<dbReference type="Pfam" id="PF00294">
    <property type="entry name" value="PfkB"/>
    <property type="match status" value="1"/>
</dbReference>
<dbReference type="EMBL" id="SOAM01000001">
    <property type="protein sequence ID" value="TDS79987.1"/>
    <property type="molecule type" value="Genomic_DNA"/>
</dbReference>
<evidence type="ECO:0000256" key="2">
    <source>
        <dbReference type="ARBA" id="ARBA00022679"/>
    </source>
</evidence>
<organism evidence="6 7">
    <name type="scientific">Amnibacterium kyonggiense</name>
    <dbReference type="NCBI Taxonomy" id="595671"/>
    <lineage>
        <taxon>Bacteria</taxon>
        <taxon>Bacillati</taxon>
        <taxon>Actinomycetota</taxon>
        <taxon>Actinomycetes</taxon>
        <taxon>Micrococcales</taxon>
        <taxon>Microbacteriaceae</taxon>
        <taxon>Amnibacterium</taxon>
    </lineage>
</organism>
<dbReference type="PRINTS" id="PR00990">
    <property type="entry name" value="RIBOKINASE"/>
</dbReference>
<dbReference type="PANTHER" id="PTHR43320:SF2">
    <property type="entry name" value="2-DEHYDRO-3-DEOXYGLUCONOKINASE_2-DEHYDRO-3-DEOXYGALACTONOKINASE"/>
    <property type="match status" value="1"/>
</dbReference>
<accession>A0A4R7FQC8</accession>
<dbReference type="RefSeq" id="WP_133764592.1">
    <property type="nucleotide sequence ID" value="NZ_BAAARP010000001.1"/>
</dbReference>
<evidence type="ECO:0000313" key="6">
    <source>
        <dbReference type="EMBL" id="TDS79987.1"/>
    </source>
</evidence>
<reference evidence="6 7" key="1">
    <citation type="submission" date="2019-03" db="EMBL/GenBank/DDBJ databases">
        <title>Genomic Encyclopedia of Archaeal and Bacterial Type Strains, Phase II (KMG-II): from individual species to whole genera.</title>
        <authorList>
            <person name="Goeker M."/>
        </authorList>
    </citation>
    <scope>NUCLEOTIDE SEQUENCE [LARGE SCALE GENOMIC DNA]</scope>
    <source>
        <strain evidence="6 7">DSM 24782</strain>
    </source>
</reference>
<evidence type="ECO:0000256" key="4">
    <source>
        <dbReference type="RuleBase" id="RU003704"/>
    </source>
</evidence>
<evidence type="ECO:0000256" key="1">
    <source>
        <dbReference type="ARBA" id="ARBA00010688"/>
    </source>
</evidence>
<dbReference type="PROSITE" id="PS00584">
    <property type="entry name" value="PFKB_KINASES_2"/>
    <property type="match status" value="1"/>
</dbReference>
<dbReference type="InterPro" id="IPR002139">
    <property type="entry name" value="Ribo/fructo_kinase"/>
</dbReference>
<protein>
    <submittedName>
        <fullName evidence="6">2-dehydro-3-deoxygluconokinase</fullName>
    </submittedName>
</protein>
<dbReference type="Proteomes" id="UP000295344">
    <property type="component" value="Unassembled WGS sequence"/>
</dbReference>
<dbReference type="OrthoDB" id="9808601at2"/>
<dbReference type="CDD" id="cd01166">
    <property type="entry name" value="KdgK"/>
    <property type="match status" value="1"/>
</dbReference>
<dbReference type="InterPro" id="IPR002173">
    <property type="entry name" value="Carboh/pur_kinase_PfkB_CS"/>
</dbReference>
<keyword evidence="7" id="KW-1185">Reference proteome</keyword>
<dbReference type="InterPro" id="IPR029056">
    <property type="entry name" value="Ribokinase-like"/>
</dbReference>
<keyword evidence="3 4" id="KW-0418">Kinase</keyword>
<sequence>MTVLTLGEALGVLHTGEPIAHASHLRIGTGGSEANVAIGLARLGARVAWLGRVGDDGLGRRIVRELRAEGVDVHAVLDPAAPTGLLLKETDPAGRTEVVYHRRGSAGSRLVPDDLDLVDAAAVTHLHVTGITPALSPDAAATVGAAVERWSPVGVSYDVNHRSRLWDAEVAATVHRTIAERVDVVFAGLDEALLLVPDADGPEDAARRIAALGPREVVVKLGEQGALALVDGVVSTVEAVPVRVVDTVGAGDAFVAGYLAERVRGLPVAARLRTAARAGALACTHPGDWEGLPFRRDLDRPIDGEPVAR</sequence>
<name>A0A4R7FQC8_9MICO</name>
<dbReference type="GO" id="GO:0016301">
    <property type="term" value="F:kinase activity"/>
    <property type="evidence" value="ECO:0007669"/>
    <property type="project" value="UniProtKB-KW"/>
</dbReference>
<evidence type="ECO:0000313" key="7">
    <source>
        <dbReference type="Proteomes" id="UP000295344"/>
    </source>
</evidence>
<comment type="caution">
    <text evidence="6">The sequence shown here is derived from an EMBL/GenBank/DDBJ whole genome shotgun (WGS) entry which is preliminary data.</text>
</comment>
<dbReference type="SUPFAM" id="SSF53613">
    <property type="entry name" value="Ribokinase-like"/>
    <property type="match status" value="1"/>
</dbReference>
<dbReference type="AlphaFoldDB" id="A0A4R7FQC8"/>
<gene>
    <name evidence="6" type="ORF">CLV52_0533</name>
</gene>